<dbReference type="AlphaFoldDB" id="A0A8H7GNU2"/>
<dbReference type="EMBL" id="JACBPP010000008">
    <property type="protein sequence ID" value="KAF7999764.1"/>
    <property type="molecule type" value="Genomic_DNA"/>
</dbReference>
<organism evidence="1 2">
    <name type="scientific">Metschnikowia pulcherrima</name>
    <dbReference type="NCBI Taxonomy" id="27326"/>
    <lineage>
        <taxon>Eukaryota</taxon>
        <taxon>Fungi</taxon>
        <taxon>Dikarya</taxon>
        <taxon>Ascomycota</taxon>
        <taxon>Saccharomycotina</taxon>
        <taxon>Pichiomycetes</taxon>
        <taxon>Metschnikowiaceae</taxon>
        <taxon>Metschnikowia</taxon>
    </lineage>
</organism>
<accession>A0A8H7GNU2</accession>
<sequence>MLCKVTSIHPERLPAKKNGADGQGVFCGVHTGVHKAMDCAQRAYVVNNATPYSALVAMVQCTKLPSKAKCKPWL</sequence>
<name>A0A8H7GNU2_9ASCO</name>
<evidence type="ECO:0000313" key="1">
    <source>
        <dbReference type="EMBL" id="KAF7999764.1"/>
    </source>
</evidence>
<keyword evidence="2" id="KW-1185">Reference proteome</keyword>
<dbReference type="Proteomes" id="UP000649328">
    <property type="component" value="Unassembled WGS sequence"/>
</dbReference>
<evidence type="ECO:0000313" key="2">
    <source>
        <dbReference type="Proteomes" id="UP000649328"/>
    </source>
</evidence>
<gene>
    <name evidence="1" type="ORF">HF325_005613</name>
</gene>
<reference evidence="1" key="1">
    <citation type="submission" date="2020-10" db="EMBL/GenBank/DDBJ databases">
        <title>The Whole-Genome Sequence of Metschnikowia persimmonesis, a Novel Endophytic Yeast Species Isolated from Medicinal Plant Diospyros kaki Thumb.</title>
        <authorList>
            <person name="Rahmat E."/>
            <person name="Kang Y."/>
        </authorList>
    </citation>
    <scope>NUCLEOTIDE SEQUENCE</scope>
    <source>
        <strain evidence="1">KIOM G15050</strain>
    </source>
</reference>
<protein>
    <submittedName>
        <fullName evidence="1">Uncharacterized protein</fullName>
    </submittedName>
</protein>
<comment type="caution">
    <text evidence="1">The sequence shown here is derived from an EMBL/GenBank/DDBJ whole genome shotgun (WGS) entry which is preliminary data.</text>
</comment>
<proteinExistence type="predicted"/>